<reference evidence="1" key="3">
    <citation type="submission" date="2018-07" db="EMBL/GenBank/DDBJ databases">
        <title>WGS assembly of Glycine max.</title>
        <authorList>
            <person name="Schmutz J."/>
            <person name="Cannon S."/>
            <person name="Schlueter J."/>
            <person name="Ma J."/>
            <person name="Mitros T."/>
            <person name="Nelson W."/>
            <person name="Hyten D."/>
            <person name="Song Q."/>
            <person name="Thelen J."/>
            <person name="Cheng J."/>
            <person name="Xu D."/>
            <person name="Hellsten U."/>
            <person name="May G."/>
            <person name="Yu Y."/>
            <person name="Sakurai T."/>
            <person name="Umezawa T."/>
            <person name="Bhattacharyya M."/>
            <person name="Sandhu D."/>
            <person name="Valliyodan B."/>
            <person name="Lindquist E."/>
            <person name="Peto M."/>
            <person name="Grant D."/>
            <person name="Shu S."/>
            <person name="Goodstein D."/>
            <person name="Barry K."/>
            <person name="Futrell-Griggs M."/>
            <person name="Abernathy B."/>
            <person name="Du J."/>
            <person name="Tian Z."/>
            <person name="Zhu L."/>
            <person name="Gill N."/>
            <person name="Joshi T."/>
            <person name="Libault M."/>
            <person name="Sethuraman A."/>
            <person name="Zhang X."/>
            <person name="Shinozaki K."/>
            <person name="Nguyen H."/>
            <person name="Wing R."/>
            <person name="Cregan P."/>
            <person name="Specht J."/>
            <person name="Grimwood J."/>
            <person name="Rokhsar D."/>
            <person name="Stacey G."/>
            <person name="Shoemaker R."/>
            <person name="Jackson S."/>
        </authorList>
    </citation>
    <scope>NUCLEOTIDE SEQUENCE</scope>
    <source>
        <tissue evidence="1">Callus</tissue>
    </source>
</reference>
<reference evidence="1 2" key="1">
    <citation type="journal article" date="2010" name="Nature">
        <title>Genome sequence of the palaeopolyploid soybean.</title>
        <authorList>
            <person name="Schmutz J."/>
            <person name="Cannon S.B."/>
            <person name="Schlueter J."/>
            <person name="Ma J."/>
            <person name="Mitros T."/>
            <person name="Nelson W."/>
            <person name="Hyten D.L."/>
            <person name="Song Q."/>
            <person name="Thelen J.J."/>
            <person name="Cheng J."/>
            <person name="Xu D."/>
            <person name="Hellsten U."/>
            <person name="May G.D."/>
            <person name="Yu Y."/>
            <person name="Sakurai T."/>
            <person name="Umezawa T."/>
            <person name="Bhattacharyya M.K."/>
            <person name="Sandhu D."/>
            <person name="Valliyodan B."/>
            <person name="Lindquist E."/>
            <person name="Peto M."/>
            <person name="Grant D."/>
            <person name="Shu S."/>
            <person name="Goodstein D."/>
            <person name="Barry K."/>
            <person name="Futrell-Griggs M."/>
            <person name="Abernathy B."/>
            <person name="Du J."/>
            <person name="Tian Z."/>
            <person name="Zhu L."/>
            <person name="Gill N."/>
            <person name="Joshi T."/>
            <person name="Libault M."/>
            <person name="Sethuraman A."/>
            <person name="Zhang X.-C."/>
            <person name="Shinozaki K."/>
            <person name="Nguyen H.T."/>
            <person name="Wing R.A."/>
            <person name="Cregan P."/>
            <person name="Specht J."/>
            <person name="Grimwood J."/>
            <person name="Rokhsar D."/>
            <person name="Stacey G."/>
            <person name="Shoemaker R.C."/>
            <person name="Jackson S.A."/>
        </authorList>
    </citation>
    <scope>NUCLEOTIDE SEQUENCE [LARGE SCALE GENOMIC DNA]</scope>
    <source>
        <strain evidence="2">cv. Williams 82</strain>
        <tissue evidence="1">Callus</tissue>
    </source>
</reference>
<dbReference type="EnsemblPlants" id="KRH45895">
    <property type="protein sequence ID" value="KRH45895"/>
    <property type="gene ID" value="GLYMA_08G300000"/>
</dbReference>
<dbReference type="SMR" id="A0A0R0IUG2"/>
<sequence length="46" mass="5257">MIDPTNQHKNFQHALSSLTCFLRNFPKGHPSHNYSKSNMLNCGVLK</sequence>
<proteinExistence type="predicted"/>
<dbReference type="AlphaFoldDB" id="A0A0R0IUG2"/>
<organism evidence="1">
    <name type="scientific">Glycine max</name>
    <name type="common">Soybean</name>
    <name type="synonym">Glycine hispida</name>
    <dbReference type="NCBI Taxonomy" id="3847"/>
    <lineage>
        <taxon>Eukaryota</taxon>
        <taxon>Viridiplantae</taxon>
        <taxon>Streptophyta</taxon>
        <taxon>Embryophyta</taxon>
        <taxon>Tracheophyta</taxon>
        <taxon>Spermatophyta</taxon>
        <taxon>Magnoliopsida</taxon>
        <taxon>eudicotyledons</taxon>
        <taxon>Gunneridae</taxon>
        <taxon>Pentapetalae</taxon>
        <taxon>rosids</taxon>
        <taxon>fabids</taxon>
        <taxon>Fabales</taxon>
        <taxon>Fabaceae</taxon>
        <taxon>Papilionoideae</taxon>
        <taxon>50 kb inversion clade</taxon>
        <taxon>NPAAA clade</taxon>
        <taxon>indigoferoid/millettioid clade</taxon>
        <taxon>Phaseoleae</taxon>
        <taxon>Glycine</taxon>
        <taxon>Glycine subgen. Soja</taxon>
    </lineage>
</organism>
<dbReference type="Proteomes" id="UP000008827">
    <property type="component" value="Chromosome 8"/>
</dbReference>
<evidence type="ECO:0000313" key="1">
    <source>
        <dbReference type="EMBL" id="KRH45895.1"/>
    </source>
</evidence>
<reference evidence="2" key="2">
    <citation type="submission" date="2018-02" db="UniProtKB">
        <authorList>
            <consortium name="EnsemblPlants"/>
        </authorList>
    </citation>
    <scope>IDENTIFICATION</scope>
    <source>
        <strain evidence="2">Williams 82</strain>
    </source>
</reference>
<gene>
    <name evidence="1" type="ORF">GLYMA_08G300000</name>
</gene>
<name>A0A0R0IUG2_SOYBN</name>
<dbReference type="Gramene" id="KRH45895">
    <property type="protein sequence ID" value="KRH45895"/>
    <property type="gene ID" value="GLYMA_08G300000"/>
</dbReference>
<keyword evidence="3" id="KW-1185">Reference proteome</keyword>
<accession>A0A0R0IUG2</accession>
<dbReference type="InParanoid" id="A0A0R0IUG2"/>
<protein>
    <submittedName>
        <fullName evidence="1 2">Uncharacterized protein</fullName>
    </submittedName>
</protein>
<evidence type="ECO:0000313" key="3">
    <source>
        <dbReference type="Proteomes" id="UP000008827"/>
    </source>
</evidence>
<dbReference type="EMBL" id="CM000841">
    <property type="protein sequence ID" value="KRH45895.1"/>
    <property type="molecule type" value="Genomic_DNA"/>
</dbReference>
<evidence type="ECO:0000313" key="2">
    <source>
        <dbReference type="EnsemblPlants" id="KRH45895"/>
    </source>
</evidence>